<organism evidence="1 2">
    <name type="scientific">Paragonimus westermani</name>
    <dbReference type="NCBI Taxonomy" id="34504"/>
    <lineage>
        <taxon>Eukaryota</taxon>
        <taxon>Metazoa</taxon>
        <taxon>Spiralia</taxon>
        <taxon>Lophotrochozoa</taxon>
        <taxon>Platyhelminthes</taxon>
        <taxon>Trematoda</taxon>
        <taxon>Digenea</taxon>
        <taxon>Plagiorchiida</taxon>
        <taxon>Troglotremata</taxon>
        <taxon>Troglotrematidae</taxon>
        <taxon>Paragonimus</taxon>
    </lineage>
</organism>
<gene>
    <name evidence="1" type="ORF">P879_06905</name>
</gene>
<evidence type="ECO:0000313" key="1">
    <source>
        <dbReference type="EMBL" id="KAF8571587.1"/>
    </source>
</evidence>
<dbReference type="EMBL" id="JTDF01000430">
    <property type="protein sequence ID" value="KAF8571587.1"/>
    <property type="molecule type" value="Genomic_DNA"/>
</dbReference>
<proteinExistence type="predicted"/>
<evidence type="ECO:0000313" key="2">
    <source>
        <dbReference type="Proteomes" id="UP000699462"/>
    </source>
</evidence>
<dbReference type="OrthoDB" id="6278526at2759"/>
<dbReference type="Proteomes" id="UP000699462">
    <property type="component" value="Unassembled WGS sequence"/>
</dbReference>
<protein>
    <submittedName>
        <fullName evidence="1">Uncharacterized protein</fullName>
    </submittedName>
</protein>
<comment type="caution">
    <text evidence="1">The sequence shown here is derived from an EMBL/GenBank/DDBJ whole genome shotgun (WGS) entry which is preliminary data.</text>
</comment>
<name>A0A8T0DY06_9TREM</name>
<keyword evidence="2" id="KW-1185">Reference proteome</keyword>
<sequence length="124" mass="14169">MSPNRCTAFPNVSTGDNGGVKGENVYYWCSWCAEFASATCNALVKIREEIHGPRLDIFALRHQAFPQSKESASNLLKCSVSAVEEQQLPHEKLKNITLLKYLIIYPVFYLREDKLFETYRGEFS</sequence>
<dbReference type="AlphaFoldDB" id="A0A8T0DY06"/>
<reference evidence="1 2" key="1">
    <citation type="submission" date="2019-07" db="EMBL/GenBank/DDBJ databases">
        <title>Annotation for the trematode Paragonimus westermani.</title>
        <authorList>
            <person name="Choi Y.-J."/>
        </authorList>
    </citation>
    <scope>NUCLEOTIDE SEQUENCE [LARGE SCALE GENOMIC DNA]</scope>
    <source>
        <strain evidence="1">180907_Pwestermani</strain>
    </source>
</reference>
<accession>A0A8T0DY06</accession>